<name>A0AAN8FVB1_TRICO</name>
<dbReference type="PANTHER" id="PTHR24174">
    <property type="entry name" value="ANKYRIN REPEAT AND STERILE ALPHA MOTIF DOMAIN-CONTAINING PROTEIN 1"/>
    <property type="match status" value="1"/>
</dbReference>
<evidence type="ECO:0000256" key="1">
    <source>
        <dbReference type="ARBA" id="ARBA00022737"/>
    </source>
</evidence>
<keyword evidence="1" id="KW-0677">Repeat</keyword>
<evidence type="ECO:0000256" key="3">
    <source>
        <dbReference type="PROSITE-ProRule" id="PRU00023"/>
    </source>
</evidence>
<dbReference type="InterPro" id="IPR036770">
    <property type="entry name" value="Ankyrin_rpt-contain_sf"/>
</dbReference>
<dbReference type="Proteomes" id="UP001331761">
    <property type="component" value="Unassembled WGS sequence"/>
</dbReference>
<dbReference type="Pfam" id="PF12796">
    <property type="entry name" value="Ank_2"/>
    <property type="match status" value="2"/>
</dbReference>
<feature type="repeat" description="ANK" evidence="3">
    <location>
        <begin position="64"/>
        <end position="96"/>
    </location>
</feature>
<keyword evidence="2 3" id="KW-0040">ANK repeat</keyword>
<dbReference type="PANTHER" id="PTHR24174:SF16">
    <property type="entry name" value="CASKIN-2"/>
    <property type="match status" value="1"/>
</dbReference>
<evidence type="ECO:0000313" key="5">
    <source>
        <dbReference type="Proteomes" id="UP001331761"/>
    </source>
</evidence>
<protein>
    <submittedName>
        <fullName evidence="4">Ankyrin repeat protein</fullName>
    </submittedName>
</protein>
<dbReference type="SUPFAM" id="SSF48403">
    <property type="entry name" value="Ankyrin repeat"/>
    <property type="match status" value="1"/>
</dbReference>
<sequence length="186" mass="20456">MSGRRILRRFSSSISDLLTIQKRTNVDENEHGTALHRAVQMGNAVMAQSLLGNKSVWIDEEDGRGRTALHYSMEQDSYEVVEVLVNGGANLDCVDFHGTSACHLACKEGKIDALELMMIHRADPFCVDKSGKTPFDLACEFGKEKMVEYMLLMVDNPALLQHAGEAHKASALHLAARNGHTHVGVP</sequence>
<dbReference type="InterPro" id="IPR002110">
    <property type="entry name" value="Ankyrin_rpt"/>
</dbReference>
<organism evidence="4 5">
    <name type="scientific">Trichostrongylus colubriformis</name>
    <name type="common">Black scour worm</name>
    <dbReference type="NCBI Taxonomy" id="6319"/>
    <lineage>
        <taxon>Eukaryota</taxon>
        <taxon>Metazoa</taxon>
        <taxon>Ecdysozoa</taxon>
        <taxon>Nematoda</taxon>
        <taxon>Chromadorea</taxon>
        <taxon>Rhabditida</taxon>
        <taxon>Rhabditina</taxon>
        <taxon>Rhabditomorpha</taxon>
        <taxon>Strongyloidea</taxon>
        <taxon>Trichostrongylidae</taxon>
        <taxon>Trichostrongylus</taxon>
    </lineage>
</organism>
<accession>A0AAN8FVB1</accession>
<proteinExistence type="predicted"/>
<evidence type="ECO:0000256" key="2">
    <source>
        <dbReference type="ARBA" id="ARBA00023043"/>
    </source>
</evidence>
<reference evidence="4 5" key="1">
    <citation type="submission" date="2019-10" db="EMBL/GenBank/DDBJ databases">
        <title>Assembly and Annotation for the nematode Trichostrongylus colubriformis.</title>
        <authorList>
            <person name="Martin J."/>
        </authorList>
    </citation>
    <scope>NUCLEOTIDE SEQUENCE [LARGE SCALE GENOMIC DNA]</scope>
    <source>
        <strain evidence="4">G859</strain>
        <tissue evidence="4">Whole worm</tissue>
    </source>
</reference>
<dbReference type="SMART" id="SM00248">
    <property type="entry name" value="ANK"/>
    <property type="match status" value="4"/>
</dbReference>
<dbReference type="Gene3D" id="1.25.40.20">
    <property type="entry name" value="Ankyrin repeat-containing domain"/>
    <property type="match status" value="1"/>
</dbReference>
<evidence type="ECO:0000313" key="4">
    <source>
        <dbReference type="EMBL" id="KAK5977605.1"/>
    </source>
</evidence>
<dbReference type="InterPro" id="IPR033635">
    <property type="entry name" value="ANKS1/Caskin"/>
</dbReference>
<gene>
    <name evidence="4" type="ORF">GCK32_015799</name>
</gene>
<dbReference type="AlphaFoldDB" id="A0AAN8FVB1"/>
<dbReference type="PROSITE" id="PS50297">
    <property type="entry name" value="ANK_REP_REGION"/>
    <property type="match status" value="1"/>
</dbReference>
<dbReference type="EMBL" id="WIXE01010390">
    <property type="protein sequence ID" value="KAK5977605.1"/>
    <property type="molecule type" value="Genomic_DNA"/>
</dbReference>
<comment type="caution">
    <text evidence="4">The sequence shown here is derived from an EMBL/GenBank/DDBJ whole genome shotgun (WGS) entry which is preliminary data.</text>
</comment>
<keyword evidence="5" id="KW-1185">Reference proteome</keyword>
<dbReference type="PROSITE" id="PS50088">
    <property type="entry name" value="ANK_REPEAT"/>
    <property type="match status" value="1"/>
</dbReference>